<dbReference type="KEGG" id="dbk:DGMP_27800"/>
<sequence>MFKRLLQYYTDRKQNRERIALEELKARYHTFRIFLENNGRALELITGIDANLIRGEERDIRKATDELLGIISELIDGLNLLSDSSYTYLYPMHGQLSEKLFAALKELADLPGDRNYCIPLDELETESYLYTGRKAANLAQLRKIALPVPNGYVCTTHACKDFLGTNDLASEIRHLLRGVEQGQMDVATASNKIRQQIRQTALPEEIASALADSYDLLKESERETSNSDNTFAISVRSSGVSEDSIEHSFAGQFASILNVIGHQSLYDAYKQVIASGFSERAISYRMNAGLSPVDFNLAVLCQVMVPAKCAGVMFTVDPSDPSSNRMLISAVPGLGTLAVEGSAPADLYRPLRPAQFRSDLEEEIKPFPSGIISEDRAAQLMDGAQINTKTIREVATPSGGIHQETLSEEEAQASLLTLQELGKLVDYGELIESLEGRGQDIEWACSEKTGISILQARPLRLTAKGSRKRRQQDESEPLLTGICASSGKTTGQVQLINSSVDLAKLTYGSNNDLDKVPCILVLSQSIVDAASLIPKCAGTIVDIGNPTDHLSCIAREQGVPMITGAEKGSSTLKNGQWIILDADSGVVREAGPSLQDAAIKAHIKRHGKRPGRRPGTGGQADENTKKTISPEREKLRNMIVPLNLTDTYGATFSHLECRSFHDMIRFTHEMAVLSMFNTGDMIMDYAGGMLHPLEIGVPFSFLVIDVGGGIRRDKKSSLLKQLAIHKPLSTDDVLSVPLLALCEGLTTPGLSWHTEPDAGAMADVFSRGMFDKRGARPLGSFNYALAARDYLNLNARVEFHFAMLDAICGRDTHANYIRFRFKGGGAGMERSHRRALFLQIILEHNGFYTTVVGDLVTASLTGASKQTVYEQLIMLGRLFGFSRFLDGIMTDDNSPHLLANAFLEGKYDTREIAAASLEQLNS</sequence>
<dbReference type="Proteomes" id="UP000826725">
    <property type="component" value="Chromosome"/>
</dbReference>
<keyword evidence="14" id="KW-1185">Reference proteome</keyword>
<evidence type="ECO:0000256" key="9">
    <source>
        <dbReference type="ARBA" id="ARBA00022842"/>
    </source>
</evidence>
<dbReference type="InterPro" id="IPR008279">
    <property type="entry name" value="PEP-util_enz_mobile_dom"/>
</dbReference>
<evidence type="ECO:0000256" key="7">
    <source>
        <dbReference type="ARBA" id="ARBA00022777"/>
    </source>
</evidence>
<feature type="domain" description="PEP-utilising enzyme mobile" evidence="11">
    <location>
        <begin position="517"/>
        <end position="585"/>
    </location>
</feature>
<evidence type="ECO:0000256" key="10">
    <source>
        <dbReference type="SAM" id="MobiDB-lite"/>
    </source>
</evidence>
<dbReference type="InterPro" id="IPR002192">
    <property type="entry name" value="PPDK_AMP/ATP-bd"/>
</dbReference>
<dbReference type="PANTHER" id="PTHR43030">
    <property type="entry name" value="PHOSPHOENOLPYRUVATE SYNTHASE"/>
    <property type="match status" value="1"/>
</dbReference>
<evidence type="ECO:0000256" key="8">
    <source>
        <dbReference type="ARBA" id="ARBA00022840"/>
    </source>
</evidence>
<dbReference type="Pfam" id="PF00391">
    <property type="entry name" value="PEP-utilizers"/>
    <property type="match status" value="1"/>
</dbReference>
<evidence type="ECO:0000256" key="4">
    <source>
        <dbReference type="ARBA" id="ARBA00022679"/>
    </source>
</evidence>
<evidence type="ECO:0000256" key="6">
    <source>
        <dbReference type="ARBA" id="ARBA00022741"/>
    </source>
</evidence>
<name>A0A8D5FY24_9BACT</name>
<evidence type="ECO:0000256" key="3">
    <source>
        <dbReference type="ARBA" id="ARBA00021623"/>
    </source>
</evidence>
<keyword evidence="9" id="KW-0460">Magnesium</keyword>
<evidence type="ECO:0000256" key="5">
    <source>
        <dbReference type="ARBA" id="ARBA00022723"/>
    </source>
</evidence>
<evidence type="ECO:0000313" key="14">
    <source>
        <dbReference type="Proteomes" id="UP000826725"/>
    </source>
</evidence>
<dbReference type="GO" id="GO:0046872">
    <property type="term" value="F:metal ion binding"/>
    <property type="evidence" value="ECO:0007669"/>
    <property type="project" value="UniProtKB-KW"/>
</dbReference>
<protein>
    <recommendedName>
        <fullName evidence="3">Phosphoenolpyruvate synthase</fullName>
    </recommendedName>
</protein>
<reference evidence="13" key="1">
    <citation type="submission" date="2020-09" db="EMBL/GenBank/DDBJ databases">
        <title>Desulfogranum mesoprofundum gen. nov., sp. nov., a novel mesophilic, sulfate-reducing chemolithoautotroph isolated from a deep-sea hydrothermal vent chimney in the Suiyo Seamount.</title>
        <authorList>
            <person name="Hashimoto Y."/>
            <person name="Nakagawa S."/>
        </authorList>
    </citation>
    <scope>NUCLEOTIDE SEQUENCE</scope>
    <source>
        <strain evidence="13">KT2</strain>
    </source>
</reference>
<evidence type="ECO:0000256" key="1">
    <source>
        <dbReference type="ARBA" id="ARBA00001946"/>
    </source>
</evidence>
<organism evidence="13 14">
    <name type="scientific">Desulfomarina profundi</name>
    <dbReference type="NCBI Taxonomy" id="2772557"/>
    <lineage>
        <taxon>Bacteria</taxon>
        <taxon>Pseudomonadati</taxon>
        <taxon>Thermodesulfobacteriota</taxon>
        <taxon>Desulfobulbia</taxon>
        <taxon>Desulfobulbales</taxon>
        <taxon>Desulfobulbaceae</taxon>
        <taxon>Desulfomarina</taxon>
    </lineage>
</organism>
<keyword evidence="5" id="KW-0479">Metal-binding</keyword>
<feature type="compositionally biased region" description="Basic residues" evidence="10">
    <location>
        <begin position="603"/>
        <end position="612"/>
    </location>
</feature>
<evidence type="ECO:0000259" key="11">
    <source>
        <dbReference type="Pfam" id="PF00391"/>
    </source>
</evidence>
<evidence type="ECO:0000256" key="2">
    <source>
        <dbReference type="ARBA" id="ARBA00007837"/>
    </source>
</evidence>
<keyword evidence="8" id="KW-0067">ATP-binding</keyword>
<dbReference type="InterPro" id="IPR006319">
    <property type="entry name" value="PEP_synth"/>
</dbReference>
<evidence type="ECO:0000259" key="12">
    <source>
        <dbReference type="Pfam" id="PF01326"/>
    </source>
</evidence>
<feature type="compositionally biased region" description="Basic and acidic residues" evidence="10">
    <location>
        <begin position="622"/>
        <end position="632"/>
    </location>
</feature>
<keyword evidence="13" id="KW-0670">Pyruvate</keyword>
<comment type="similarity">
    <text evidence="2">Belongs to the PEP-utilizing enzyme family.</text>
</comment>
<gene>
    <name evidence="13" type="ORF">DGMP_27800</name>
</gene>
<keyword evidence="4" id="KW-0808">Transferase</keyword>
<dbReference type="RefSeq" id="WP_228854484.1">
    <property type="nucleotide sequence ID" value="NZ_AP024086.1"/>
</dbReference>
<dbReference type="AlphaFoldDB" id="A0A8D5FY24"/>
<dbReference type="GO" id="GO:0005524">
    <property type="term" value="F:ATP binding"/>
    <property type="evidence" value="ECO:0007669"/>
    <property type="project" value="UniProtKB-KW"/>
</dbReference>
<feature type="region of interest" description="Disordered" evidence="10">
    <location>
        <begin position="603"/>
        <end position="632"/>
    </location>
</feature>
<dbReference type="GO" id="GO:0008986">
    <property type="term" value="F:pyruvate, water dikinase activity"/>
    <property type="evidence" value="ECO:0007669"/>
    <property type="project" value="InterPro"/>
</dbReference>
<comment type="cofactor">
    <cofactor evidence="1">
        <name>Mg(2+)</name>
        <dbReference type="ChEBI" id="CHEBI:18420"/>
    </cofactor>
</comment>
<keyword evidence="7" id="KW-0418">Kinase</keyword>
<dbReference type="EMBL" id="AP024086">
    <property type="protein sequence ID" value="BCL62087.1"/>
    <property type="molecule type" value="Genomic_DNA"/>
</dbReference>
<keyword evidence="6" id="KW-0547">Nucleotide-binding</keyword>
<evidence type="ECO:0000313" key="13">
    <source>
        <dbReference type="EMBL" id="BCL62087.1"/>
    </source>
</evidence>
<feature type="domain" description="Pyruvate phosphate dikinase AMP/ATP-binding" evidence="12">
    <location>
        <begin position="132"/>
        <end position="474"/>
    </location>
</feature>
<dbReference type="PANTHER" id="PTHR43030:SF1">
    <property type="entry name" value="PHOSPHOENOLPYRUVATE SYNTHASE"/>
    <property type="match status" value="1"/>
</dbReference>
<accession>A0A8D5FY24</accession>
<dbReference type="Pfam" id="PF01326">
    <property type="entry name" value="PPDK_N"/>
    <property type="match status" value="1"/>
</dbReference>
<proteinExistence type="inferred from homology"/>